<dbReference type="Proteomes" id="UP001080333">
    <property type="component" value="Unassembled WGS sequence"/>
</dbReference>
<evidence type="ECO:0000313" key="8">
    <source>
        <dbReference type="EMBL" id="MDM7647426.1"/>
    </source>
</evidence>
<comment type="similarity">
    <text evidence="2">Belongs to the PTPS family. QueD subfamily.</text>
</comment>
<dbReference type="EC" id="4.1.2.50" evidence="3"/>
<evidence type="ECO:0000313" key="9">
    <source>
        <dbReference type="Proteomes" id="UP001080333"/>
    </source>
</evidence>
<dbReference type="RefSeq" id="WP_114666963.1">
    <property type="nucleotide sequence ID" value="NZ_BMBR01000004.1"/>
</dbReference>
<dbReference type="GO" id="GO:0070497">
    <property type="term" value="F:6-carboxytetrahydropterin synthase activity"/>
    <property type="evidence" value="ECO:0007669"/>
    <property type="project" value="UniProtKB-EC"/>
</dbReference>
<evidence type="ECO:0000256" key="6">
    <source>
        <dbReference type="ARBA" id="ARBA00048807"/>
    </source>
</evidence>
<keyword evidence="10" id="KW-1185">Reference proteome</keyword>
<evidence type="ECO:0000256" key="2">
    <source>
        <dbReference type="ARBA" id="ARBA00008900"/>
    </source>
</evidence>
<evidence type="ECO:0000256" key="4">
    <source>
        <dbReference type="ARBA" id="ARBA00018141"/>
    </source>
</evidence>
<dbReference type="Proteomes" id="UP001242903">
    <property type="component" value="Unassembled WGS sequence"/>
</dbReference>
<dbReference type="Gene3D" id="3.30.479.10">
    <property type="entry name" value="6-pyruvoyl tetrahydropterin synthase/QueD"/>
    <property type="match status" value="1"/>
</dbReference>
<dbReference type="SUPFAM" id="SSF55620">
    <property type="entry name" value="Tetrahydrobiopterin biosynthesis enzymes-like"/>
    <property type="match status" value="1"/>
</dbReference>
<sequence>MIKKNYQYKLRTFINASHAIRWADGQGTIHPHTWEVVLNIIPPVASTSEVVKFEDIELLVQNYLQKYAGQTLNDIAPFRTINPTLENFADVLFDELTAALDVIHFQLVQLDLGESAKRFYSISLAD</sequence>
<dbReference type="InterPro" id="IPR038418">
    <property type="entry name" value="6-PTP_synth/QueD_sf"/>
</dbReference>
<dbReference type="NCBIfam" id="TIGR03112">
    <property type="entry name" value="6_pyr_pter_rel"/>
    <property type="match status" value="1"/>
</dbReference>
<dbReference type="InterPro" id="IPR007115">
    <property type="entry name" value="6-PTP_synth/QueD"/>
</dbReference>
<accession>A0A9X3E8D9</accession>
<evidence type="ECO:0000256" key="1">
    <source>
        <dbReference type="ARBA" id="ARBA00005061"/>
    </source>
</evidence>
<evidence type="ECO:0000313" key="10">
    <source>
        <dbReference type="Proteomes" id="UP001242903"/>
    </source>
</evidence>
<dbReference type="AlphaFoldDB" id="A0A9X3E8D9"/>
<comment type="catalytic activity">
    <reaction evidence="6">
        <text>7,8-dihydroneopterin 3'-triphosphate + H2O = 6-carboxy-5,6,7,8-tetrahydropterin + triphosphate + acetaldehyde + 2 H(+)</text>
        <dbReference type="Rhea" id="RHEA:27966"/>
        <dbReference type="ChEBI" id="CHEBI:15343"/>
        <dbReference type="ChEBI" id="CHEBI:15377"/>
        <dbReference type="ChEBI" id="CHEBI:15378"/>
        <dbReference type="ChEBI" id="CHEBI:18036"/>
        <dbReference type="ChEBI" id="CHEBI:58462"/>
        <dbReference type="ChEBI" id="CHEBI:61032"/>
        <dbReference type="EC" id="4.1.2.50"/>
    </reaction>
</comment>
<dbReference type="EMBL" id="JAUCAQ010000032">
    <property type="protein sequence ID" value="MDM7647426.1"/>
    <property type="molecule type" value="Genomic_DNA"/>
</dbReference>
<reference evidence="8 10" key="2">
    <citation type="submission" date="2023-06" db="EMBL/GenBank/DDBJ databases">
        <title>Draft Genome Sequences of lactic acid bacteria strains isolated from fermented milk products.</title>
        <authorList>
            <person name="Elcheninov A.G."/>
            <person name="Klyukina A."/>
            <person name="Zayulina K.S."/>
            <person name="Gavirova L.A."/>
            <person name="Shcherbakova P.A."/>
            <person name="Shestakov A.I."/>
            <person name="Kublanov I.V."/>
            <person name="Kochetkova T.V."/>
        </authorList>
    </citation>
    <scope>NUCLEOTIDE SEQUENCE [LARGE SCALE GENOMIC DNA]</scope>
    <source>
        <strain evidence="8 10">TOM.81</strain>
    </source>
</reference>
<proteinExistence type="inferred from homology"/>
<dbReference type="InterPro" id="IPR017543">
    <property type="entry name" value="6-PTP_synth-rel_bac"/>
</dbReference>
<evidence type="ECO:0000256" key="5">
    <source>
        <dbReference type="ARBA" id="ARBA00031449"/>
    </source>
</evidence>
<dbReference type="EMBL" id="QVOQ01000016">
    <property type="protein sequence ID" value="MCX7579224.1"/>
    <property type="molecule type" value="Genomic_DNA"/>
</dbReference>
<comment type="caution">
    <text evidence="7">The sequence shown here is derived from an EMBL/GenBank/DDBJ whole genome shotgun (WGS) entry which is preliminary data.</text>
</comment>
<reference evidence="7" key="1">
    <citation type="submission" date="2018-08" db="EMBL/GenBank/DDBJ databases">
        <title>Draft genome sequences of Leuconostoc spp. and Weissella spp. with biocontrol potential.</title>
        <authorList>
            <person name="Lo R."/>
            <person name="Ho V.T.T."/>
            <person name="Turner M.S."/>
        </authorList>
    </citation>
    <scope>NUCLEOTIDE SEQUENCE</scope>
    <source>
        <strain evidence="7">156</strain>
    </source>
</reference>
<protein>
    <recommendedName>
        <fullName evidence="4">6-carboxy-5,6,7,8-tetrahydropterin synthase</fullName>
        <ecNumber evidence="3">4.1.2.50</ecNumber>
    </recommendedName>
    <alternativeName>
        <fullName evidence="5">Queuosine biosynthesis protein QueD</fullName>
    </alternativeName>
</protein>
<dbReference type="Pfam" id="PF01242">
    <property type="entry name" value="PTPS"/>
    <property type="match status" value="1"/>
</dbReference>
<dbReference type="GeneID" id="97230624"/>
<evidence type="ECO:0000256" key="3">
    <source>
        <dbReference type="ARBA" id="ARBA00012982"/>
    </source>
</evidence>
<comment type="pathway">
    <text evidence="1">Purine metabolism; 7-cyano-7-deazaguanine biosynthesis.</text>
</comment>
<name>A0A9X3E8D9_9LACO</name>
<gene>
    <name evidence="7" type="ORF">D0502_07505</name>
    <name evidence="8" type="ORF">QUE93_10440</name>
</gene>
<organism evidence="7 9">
    <name type="scientific">Leuconostoc falkenbergense</name>
    <dbReference type="NCBI Taxonomy" id="2766470"/>
    <lineage>
        <taxon>Bacteria</taxon>
        <taxon>Bacillati</taxon>
        <taxon>Bacillota</taxon>
        <taxon>Bacilli</taxon>
        <taxon>Lactobacillales</taxon>
        <taxon>Lactobacillaceae</taxon>
        <taxon>Leuconostoc</taxon>
    </lineage>
</organism>
<evidence type="ECO:0000313" key="7">
    <source>
        <dbReference type="EMBL" id="MCX7579224.1"/>
    </source>
</evidence>